<organism evidence="3 4">
    <name type="scientific">Gnathostoma spinigerum</name>
    <dbReference type="NCBI Taxonomy" id="75299"/>
    <lineage>
        <taxon>Eukaryota</taxon>
        <taxon>Metazoa</taxon>
        <taxon>Ecdysozoa</taxon>
        <taxon>Nematoda</taxon>
        <taxon>Chromadorea</taxon>
        <taxon>Rhabditida</taxon>
        <taxon>Spirurina</taxon>
        <taxon>Gnathostomatomorpha</taxon>
        <taxon>Gnathostomatoidea</taxon>
        <taxon>Gnathostomatidae</taxon>
        <taxon>Gnathostoma</taxon>
    </lineage>
</organism>
<name>A0ABD6E360_9BILA</name>
<dbReference type="Proteomes" id="UP001608902">
    <property type="component" value="Unassembled WGS sequence"/>
</dbReference>
<dbReference type="AlphaFoldDB" id="A0ABD6E360"/>
<feature type="region of interest" description="Disordered" evidence="2">
    <location>
        <begin position="415"/>
        <end position="437"/>
    </location>
</feature>
<comment type="similarity">
    <text evidence="1">Belongs to the ferrochelatase family.</text>
</comment>
<accession>A0ABD6E360</accession>
<gene>
    <name evidence="3" type="ORF">AB6A40_000504</name>
</gene>
<reference evidence="3 4" key="1">
    <citation type="submission" date="2024-08" db="EMBL/GenBank/DDBJ databases">
        <title>Gnathostoma spinigerum genome.</title>
        <authorList>
            <person name="Gonzalez-Bertolin B."/>
            <person name="Monzon S."/>
            <person name="Zaballos A."/>
            <person name="Jimenez P."/>
            <person name="Dekumyoy P."/>
            <person name="Varona S."/>
            <person name="Cuesta I."/>
            <person name="Sumanam S."/>
            <person name="Adisakwattana P."/>
            <person name="Gasser R.B."/>
            <person name="Hernandez-Gonzalez A."/>
            <person name="Young N.D."/>
            <person name="Perteguer M.J."/>
        </authorList>
    </citation>
    <scope>NUCLEOTIDE SEQUENCE [LARGE SCALE GENOMIC DNA]</scope>
    <source>
        <strain evidence="3">AL3</strain>
        <tissue evidence="3">Liver</tissue>
    </source>
</reference>
<evidence type="ECO:0000256" key="2">
    <source>
        <dbReference type="SAM" id="MobiDB-lite"/>
    </source>
</evidence>
<keyword evidence="4" id="KW-1185">Reference proteome</keyword>
<dbReference type="Pfam" id="PF00762">
    <property type="entry name" value="Ferrochelatase"/>
    <property type="match status" value="1"/>
</dbReference>
<dbReference type="InterPro" id="IPR001015">
    <property type="entry name" value="Ferrochelatase"/>
</dbReference>
<protein>
    <recommendedName>
        <fullName evidence="5">Ferrochelatase</fullName>
    </recommendedName>
</protein>
<comment type="caution">
    <text evidence="3">The sequence shown here is derived from an EMBL/GenBank/DDBJ whole genome shotgun (WGS) entry which is preliminary data.</text>
</comment>
<evidence type="ECO:0000256" key="1">
    <source>
        <dbReference type="RuleBase" id="RU004185"/>
    </source>
</evidence>
<dbReference type="Gene3D" id="3.40.50.1400">
    <property type="match status" value="2"/>
</dbReference>
<sequence>MQRKVNKSWNHIRMLTDILKGGRLYQTSCFRTISSSSIPKEETRKTTVLLLHHGQPRTYFYAKQFLARSACDYYKLPVSITKLFIDLLWPLSRRVQASVADCEHSEPFQDNMKRISESLESALNTLLPEFSRFACSYASLYDEPTIDTTIKKITREGTDQLVLLPLYPHYSCFYTGMLLNHAINQICKRTNHFVDDTDDIFSTRIVPMSPVSFKVTAVDRWSGHPVMSNMWYQKLHHEMDKYDSILFVAPQRTGYGGRDYRREVWATCQQIIEHLRNCVPWRIAWFGGWDSWPAFTFESIRIQLFFLRKNGKNKTLVVPVTSPFPSYDTETVLPNLICDQSVDLVYPSSKSPVLIHGLAEIIKNHLLLGRPTSAQFLTHCKFCMSGMCDQTRAVLRPSSTNEKADSSVFGEPFVTKNETQGYNHREKDKSAGGTLFS</sequence>
<proteinExistence type="inferred from homology"/>
<evidence type="ECO:0008006" key="5">
    <source>
        <dbReference type="Google" id="ProtNLM"/>
    </source>
</evidence>
<dbReference type="EMBL" id="JBGFUD010000141">
    <property type="protein sequence ID" value="MFH4973795.1"/>
    <property type="molecule type" value="Genomic_DNA"/>
</dbReference>
<evidence type="ECO:0000313" key="3">
    <source>
        <dbReference type="EMBL" id="MFH4973795.1"/>
    </source>
</evidence>
<dbReference type="PANTHER" id="PTHR11108">
    <property type="entry name" value="FERROCHELATASE"/>
    <property type="match status" value="1"/>
</dbReference>
<dbReference type="SUPFAM" id="SSF53800">
    <property type="entry name" value="Chelatase"/>
    <property type="match status" value="1"/>
</dbReference>
<evidence type="ECO:0000313" key="4">
    <source>
        <dbReference type="Proteomes" id="UP001608902"/>
    </source>
</evidence>
<dbReference type="PANTHER" id="PTHR11108:SF1">
    <property type="entry name" value="FERROCHELATASE, MITOCHONDRIAL"/>
    <property type="match status" value="1"/>
</dbReference>